<evidence type="ECO:0000259" key="1">
    <source>
        <dbReference type="PROSITE" id="PS51186"/>
    </source>
</evidence>
<gene>
    <name evidence="2" type="ORF">H3Z82_06420</name>
</gene>
<dbReference type="Pfam" id="PF00583">
    <property type="entry name" value="Acetyltransf_1"/>
    <property type="match status" value="1"/>
</dbReference>
<protein>
    <submittedName>
        <fullName evidence="2">GNAT family N-acetyltransferase</fullName>
    </submittedName>
</protein>
<dbReference type="InterPro" id="IPR000182">
    <property type="entry name" value="GNAT_dom"/>
</dbReference>
<evidence type="ECO:0000313" key="2">
    <source>
        <dbReference type="EMBL" id="MBA6152356.1"/>
    </source>
</evidence>
<dbReference type="SUPFAM" id="SSF55729">
    <property type="entry name" value="Acyl-CoA N-acyltransferases (Nat)"/>
    <property type="match status" value="1"/>
</dbReference>
<dbReference type="InterPro" id="IPR016181">
    <property type="entry name" value="Acyl_CoA_acyltransferase"/>
</dbReference>
<comment type="caution">
    <text evidence="2">The sequence shown here is derived from an EMBL/GenBank/DDBJ whole genome shotgun (WGS) entry which is preliminary data.</text>
</comment>
<keyword evidence="2" id="KW-0808">Transferase</keyword>
<evidence type="ECO:0000313" key="3">
    <source>
        <dbReference type="Proteomes" id="UP000541857"/>
    </source>
</evidence>
<dbReference type="Gene3D" id="3.40.630.30">
    <property type="match status" value="1"/>
</dbReference>
<accession>A0A7W2M453</accession>
<dbReference type="AlphaFoldDB" id="A0A7W2M453"/>
<name>A0A7W2M453_9FLAO</name>
<proteinExistence type="predicted"/>
<dbReference type="GO" id="GO:0016747">
    <property type="term" value="F:acyltransferase activity, transferring groups other than amino-acyl groups"/>
    <property type="evidence" value="ECO:0007669"/>
    <property type="project" value="InterPro"/>
</dbReference>
<dbReference type="RefSeq" id="WP_182203842.1">
    <property type="nucleotide sequence ID" value="NZ_JACGLT010000004.1"/>
</dbReference>
<sequence>MINYTTTYRNMADLKGICTLQKANLKKNLSDQEIETYGFVTVDHSLEMLENLNAIEPQIVAKDDKEVVGYVLAMTKQSKSDIPIILPMFEEFEKIDYKGQLVSEYNYMVVGQVCVHKNYRGKGVFEKCLQLYKDTFANRYDFCITEIALTNHRSRNAHKKVGFKEIHIYTDLYQTPWVIVLWDWNDSNVNTQE</sequence>
<keyword evidence="3" id="KW-1185">Reference proteome</keyword>
<reference evidence="2 3" key="1">
    <citation type="submission" date="2020-07" db="EMBL/GenBank/DDBJ databases">
        <title>Bacterium isolated from marine sediment.</title>
        <authorList>
            <person name="Shang D."/>
        </authorList>
    </citation>
    <scope>NUCLEOTIDE SEQUENCE [LARGE SCALE GENOMIC DNA]</scope>
    <source>
        <strain evidence="2 3">F6074</strain>
    </source>
</reference>
<dbReference type="Proteomes" id="UP000541857">
    <property type="component" value="Unassembled WGS sequence"/>
</dbReference>
<dbReference type="PROSITE" id="PS51186">
    <property type="entry name" value="GNAT"/>
    <property type="match status" value="1"/>
</dbReference>
<organism evidence="2 3">
    <name type="scientific">Gelidibacter maritimus</name>
    <dbReference type="NCBI Taxonomy" id="2761487"/>
    <lineage>
        <taxon>Bacteria</taxon>
        <taxon>Pseudomonadati</taxon>
        <taxon>Bacteroidota</taxon>
        <taxon>Flavobacteriia</taxon>
        <taxon>Flavobacteriales</taxon>
        <taxon>Flavobacteriaceae</taxon>
        <taxon>Gelidibacter</taxon>
    </lineage>
</organism>
<dbReference type="EMBL" id="JACGLT010000004">
    <property type="protein sequence ID" value="MBA6152356.1"/>
    <property type="molecule type" value="Genomic_DNA"/>
</dbReference>
<feature type="domain" description="N-acetyltransferase" evidence="1">
    <location>
        <begin position="6"/>
        <end position="186"/>
    </location>
</feature>